<evidence type="ECO:0000259" key="1">
    <source>
        <dbReference type="Pfam" id="PF05099"/>
    </source>
</evidence>
<gene>
    <name evidence="2" type="ORF">SAMN06265338_12215</name>
</gene>
<evidence type="ECO:0000313" key="2">
    <source>
        <dbReference type="EMBL" id="SNB82743.1"/>
    </source>
</evidence>
<keyword evidence="3" id="KW-1185">Reference proteome</keyword>
<dbReference type="InterPro" id="IPR029024">
    <property type="entry name" value="TerB-like"/>
</dbReference>
<dbReference type="InterPro" id="IPR007791">
    <property type="entry name" value="DjlA_N"/>
</dbReference>
<dbReference type="EMBL" id="FYDG01000022">
    <property type="protein sequence ID" value="SNB82743.1"/>
    <property type="molecule type" value="Genomic_DNA"/>
</dbReference>
<dbReference type="Proteomes" id="UP000198418">
    <property type="component" value="Unassembled WGS sequence"/>
</dbReference>
<accession>A0A212SB66</accession>
<dbReference type="Pfam" id="PF05099">
    <property type="entry name" value="TerB"/>
    <property type="match status" value="1"/>
</dbReference>
<dbReference type="SUPFAM" id="SSF158682">
    <property type="entry name" value="TerB-like"/>
    <property type="match status" value="1"/>
</dbReference>
<proteinExistence type="predicted"/>
<dbReference type="RefSeq" id="WP_170133766.1">
    <property type="nucleotide sequence ID" value="NZ_FYDG01000022.1"/>
</dbReference>
<reference evidence="3" key="1">
    <citation type="submission" date="2017-06" db="EMBL/GenBank/DDBJ databases">
        <authorList>
            <person name="Varghese N."/>
            <person name="Submissions S."/>
        </authorList>
    </citation>
    <scope>NUCLEOTIDE SEQUENCE [LARGE SCALE GENOMIC DNA]</scope>
    <source>
        <strain evidence="3">DSM 137</strain>
    </source>
</reference>
<dbReference type="Gene3D" id="1.10.3680.10">
    <property type="entry name" value="TerB-like"/>
    <property type="match status" value="1"/>
</dbReference>
<dbReference type="CDD" id="cd07177">
    <property type="entry name" value="terB_like"/>
    <property type="match status" value="1"/>
</dbReference>
<dbReference type="AlphaFoldDB" id="A0A212SB66"/>
<feature type="domain" description="Co-chaperone DjlA N-terminal" evidence="1">
    <location>
        <begin position="31"/>
        <end position="142"/>
    </location>
</feature>
<evidence type="ECO:0000313" key="3">
    <source>
        <dbReference type="Proteomes" id="UP000198418"/>
    </source>
</evidence>
<sequence>MSKYYAPRRSQHLRAELTAEIQENHEDDLFDAIIAAAALMARADGRVLEVERDHLLEFLDRQDLLWMRDRDETLAQFESYVHKLHDPDESGAAFSWLRRYRDSRAAALILNVCDEVAGADHNLDPREVQLLRLIRAGLGGAPSRRAH</sequence>
<name>A0A212SB66_RHOAC</name>
<protein>
    <submittedName>
        <fullName evidence="2">Tellurite resistance protein</fullName>
    </submittedName>
</protein>
<organism evidence="2 3">
    <name type="scientific">Rhodoblastus acidophilus</name>
    <name type="common">Rhodopseudomonas acidophila</name>
    <dbReference type="NCBI Taxonomy" id="1074"/>
    <lineage>
        <taxon>Bacteria</taxon>
        <taxon>Pseudomonadati</taxon>
        <taxon>Pseudomonadota</taxon>
        <taxon>Alphaproteobacteria</taxon>
        <taxon>Hyphomicrobiales</taxon>
        <taxon>Rhodoblastaceae</taxon>
        <taxon>Rhodoblastus</taxon>
    </lineage>
</organism>